<dbReference type="EMBL" id="CAXDID020000020">
    <property type="protein sequence ID" value="CAL5986264.1"/>
    <property type="molecule type" value="Genomic_DNA"/>
</dbReference>
<evidence type="ECO:0000313" key="3">
    <source>
        <dbReference type="Proteomes" id="UP001642409"/>
    </source>
</evidence>
<reference evidence="1" key="1">
    <citation type="submission" date="2023-06" db="EMBL/GenBank/DDBJ databases">
        <authorList>
            <person name="Kurt Z."/>
        </authorList>
    </citation>
    <scope>NUCLEOTIDE SEQUENCE</scope>
</reference>
<dbReference type="SUPFAM" id="SSF48371">
    <property type="entry name" value="ARM repeat"/>
    <property type="match status" value="1"/>
</dbReference>
<name>A0AA86UWZ3_9EUKA</name>
<dbReference type="InterPro" id="IPR011989">
    <property type="entry name" value="ARM-like"/>
</dbReference>
<accession>A0AA86UWZ3</accession>
<dbReference type="EMBL" id="CATOUU010001169">
    <property type="protein sequence ID" value="CAI9975295.1"/>
    <property type="molecule type" value="Genomic_DNA"/>
</dbReference>
<sequence length="1029" mass="119115">MDLLTFQRLLFELKNNKDKNSKLELEKTYFKLIEQNVDNAAELLVQSIEANNELSDFAIICLFNNVRKNVSSSVLYKTTGEDDAAHAYFIRLLHCLAQKPQKSLAEMIAGHAMVAAVQKRNFFELNEFLKQTIYNENKQLVLIAYLLVSHMAMIDLTILAPSYDIDFINVLIQGTQIQEVKKLSIQGLASIMASNELSPEQCKQIRGICVGAFISTLNEDVSEAQKLATSIEQLYRIEVEQDELQQVLLLCGQVLNSEIDDDFKGQMVEIITQIVEKLDGDDITTMVSFDSEILYKYAISQASDEEWIVESEDVQNNLVQGTVFCFEMQAQVFGMDFIVELMNHLAHKHTNLLCILYRCVEHVCDEISTEQVLQIFNYCVESYQSSSPHQRYQSVSLLSELFLRFDFLSKQYNDKVFNFATEITKDSVIKVQSMALGAFLNYITKINVKQLDTKSQILLTVAENGYQSSSIYCKGLSLAVICILCESMPRQQTQPLIEQLVPQLLQIYVQAIQKIQEEQHLSQEQDQYISRIIEFFSFAVLCNYQIFNQIQDNVISLIIQLLSLGIEYQFDEIVDQSLKSLRRISKFFSFANHLNQLAELIKQVSELKAIKADDEFELQQEFNTDYNALNYKKTFMLEFSHIIQNQANTLAPLYQQLFSFAKDIHVIDEEPKYAKAKLLLFLIKIAKFTTPEELEELIQEQLYELTSVFDSNSCNYYQFTVKYMTKLTIDINEITHDYIEISQQTSDATHLVELVEIVSNLQDNVDDQIQKEKYSFVDLDEQQIISKVADLKIDYEDFWVCCAAFWNIFFVKLQDQALTLLDQQLHTMMEWANVDIQKADQSQLVRFNQVIDICCSIINVCTNYNMVVQIVDQIIIQFCNVSDERKILLIESLSDLVIVYGYRQKLNISLSEDKINTLGQTLLLCNNQKHNMKTELAILQLQNQIETYTYTELESGDLNYLMLIFEQHDHKLLIQAIIPQLFGSRCVWYTKQFSHQIEKKLKHFIKANQNSINQLSNDVVSNIVWWMNE</sequence>
<evidence type="ECO:0000313" key="1">
    <source>
        <dbReference type="EMBL" id="CAI9975295.1"/>
    </source>
</evidence>
<comment type="caution">
    <text evidence="1">The sequence shown here is derived from an EMBL/GenBank/DDBJ whole genome shotgun (WGS) entry which is preliminary data.</text>
</comment>
<dbReference type="Gene3D" id="1.25.10.10">
    <property type="entry name" value="Leucine-rich Repeat Variant"/>
    <property type="match status" value="1"/>
</dbReference>
<keyword evidence="3" id="KW-1185">Reference proteome</keyword>
<gene>
    <name evidence="1" type="ORF">HINF_LOCUS62940</name>
    <name evidence="2" type="ORF">HINF_LOCUS9320</name>
</gene>
<dbReference type="AlphaFoldDB" id="A0AA86UWZ3"/>
<evidence type="ECO:0000313" key="2">
    <source>
        <dbReference type="EMBL" id="CAL5986264.1"/>
    </source>
</evidence>
<protein>
    <submittedName>
        <fullName evidence="1">Importin beta-3 subunit</fullName>
    </submittedName>
    <submittedName>
        <fullName evidence="2">Importin_beta-3 subunit</fullName>
    </submittedName>
</protein>
<dbReference type="Proteomes" id="UP001642409">
    <property type="component" value="Unassembled WGS sequence"/>
</dbReference>
<organism evidence="1">
    <name type="scientific">Hexamita inflata</name>
    <dbReference type="NCBI Taxonomy" id="28002"/>
    <lineage>
        <taxon>Eukaryota</taxon>
        <taxon>Metamonada</taxon>
        <taxon>Diplomonadida</taxon>
        <taxon>Hexamitidae</taxon>
        <taxon>Hexamitinae</taxon>
        <taxon>Hexamita</taxon>
    </lineage>
</organism>
<dbReference type="InterPro" id="IPR016024">
    <property type="entry name" value="ARM-type_fold"/>
</dbReference>
<proteinExistence type="predicted"/>
<reference evidence="2 3" key="2">
    <citation type="submission" date="2024-07" db="EMBL/GenBank/DDBJ databases">
        <authorList>
            <person name="Akdeniz Z."/>
        </authorList>
    </citation>
    <scope>NUCLEOTIDE SEQUENCE [LARGE SCALE GENOMIC DNA]</scope>
</reference>